<feature type="compositionally biased region" description="Pro residues" evidence="1">
    <location>
        <begin position="58"/>
        <end position="67"/>
    </location>
</feature>
<sequence>MASMQRSCWRQLARAHIAALSQRRAAFSAASSITKAPRTLSAVRSSIPRRFYSSQQQTPPPPPPPPPKQDKIKFWPFVVIIGLATTAWIGLVNQRKGSSHHRNLGNYRTS</sequence>
<name>A0ABQ8NBW0_PYRGI</name>
<protein>
    <submittedName>
        <fullName evidence="3">Uncharacterized protein</fullName>
    </submittedName>
</protein>
<feature type="transmembrane region" description="Helical" evidence="2">
    <location>
        <begin position="74"/>
        <end position="92"/>
    </location>
</feature>
<evidence type="ECO:0000256" key="1">
    <source>
        <dbReference type="SAM" id="MobiDB-lite"/>
    </source>
</evidence>
<comment type="caution">
    <text evidence="3">The sequence shown here is derived from an EMBL/GenBank/DDBJ whole genome shotgun (WGS) entry which is preliminary data.</text>
</comment>
<feature type="region of interest" description="Disordered" evidence="1">
    <location>
        <begin position="47"/>
        <end position="71"/>
    </location>
</feature>
<dbReference type="Proteomes" id="UP001059893">
    <property type="component" value="Unassembled WGS sequence"/>
</dbReference>
<accession>A0ABQ8NBW0</accession>
<keyword evidence="2" id="KW-1133">Transmembrane helix</keyword>
<evidence type="ECO:0000256" key="2">
    <source>
        <dbReference type="SAM" id="Phobius"/>
    </source>
</evidence>
<keyword evidence="4" id="KW-1185">Reference proteome</keyword>
<reference evidence="3" key="1">
    <citation type="submission" date="2021-01" db="EMBL/GenBank/DDBJ databases">
        <title>Deciphering the adaptive evolutionary patterns associated with biogeogrpahic diversity in the finger millet blast pathogen Magnaporthe oryzae in Eastern Africa.</title>
        <authorList>
            <person name="Onyema G."/>
            <person name="Shittu T.A."/>
            <person name="Dodsworth S."/>
            <person name="Devilliers S."/>
            <person name="Muthumeenakshi S."/>
            <person name="Sreenivasaprasad S."/>
        </authorList>
    </citation>
    <scope>NUCLEOTIDE SEQUENCE</scope>
    <source>
        <strain evidence="3">D15/s37</strain>
    </source>
</reference>
<evidence type="ECO:0000313" key="4">
    <source>
        <dbReference type="Proteomes" id="UP001059893"/>
    </source>
</evidence>
<evidence type="ECO:0000313" key="3">
    <source>
        <dbReference type="EMBL" id="KAI6294194.1"/>
    </source>
</evidence>
<keyword evidence="2" id="KW-0812">Transmembrane</keyword>
<keyword evidence="2" id="KW-0472">Membrane</keyword>
<organism evidence="3 4">
    <name type="scientific">Pyricularia grisea</name>
    <name type="common">Crabgrass-specific blast fungus</name>
    <name type="synonym">Magnaporthe grisea</name>
    <dbReference type="NCBI Taxonomy" id="148305"/>
    <lineage>
        <taxon>Eukaryota</taxon>
        <taxon>Fungi</taxon>
        <taxon>Dikarya</taxon>
        <taxon>Ascomycota</taxon>
        <taxon>Pezizomycotina</taxon>
        <taxon>Sordariomycetes</taxon>
        <taxon>Sordariomycetidae</taxon>
        <taxon>Magnaporthales</taxon>
        <taxon>Pyriculariaceae</taxon>
        <taxon>Pyricularia</taxon>
    </lineage>
</organism>
<gene>
    <name evidence="3" type="ORF">MCOR33_008621</name>
</gene>
<proteinExistence type="predicted"/>
<dbReference type="EMBL" id="JABSND010000211">
    <property type="protein sequence ID" value="KAI6294194.1"/>
    <property type="molecule type" value="Genomic_DNA"/>
</dbReference>